<reference evidence="20" key="3">
    <citation type="submission" date="2025-09" db="UniProtKB">
        <authorList>
            <consortium name="Ensembl"/>
        </authorList>
    </citation>
    <scope>IDENTIFICATION</scope>
</reference>
<evidence type="ECO:0000256" key="12">
    <source>
        <dbReference type="ARBA" id="ARBA00023242"/>
    </source>
</evidence>
<dbReference type="GO" id="GO:0032991">
    <property type="term" value="C:protein-containing complex"/>
    <property type="evidence" value="ECO:0007669"/>
    <property type="project" value="UniProtKB-ARBA"/>
</dbReference>
<dbReference type="PRINTS" id="PR00376">
    <property type="entry name" value="IL1BCENZYME"/>
</dbReference>
<feature type="domain" description="DED" evidence="17">
    <location>
        <begin position="43"/>
        <end position="120"/>
    </location>
</feature>
<dbReference type="GO" id="GO:0006915">
    <property type="term" value="P:apoptotic process"/>
    <property type="evidence" value="ECO:0007669"/>
    <property type="project" value="UniProtKB-KW"/>
</dbReference>
<dbReference type="Ensembl" id="ENSPNAT00000024260.2">
    <property type="protein sequence ID" value="ENSPNAP00000015905.1"/>
    <property type="gene ID" value="ENSPNAG00000022008.2"/>
</dbReference>
<dbReference type="CDD" id="cd00032">
    <property type="entry name" value="CASc"/>
    <property type="match status" value="1"/>
</dbReference>
<dbReference type="FunFam" id="1.10.533.10:FF:000016">
    <property type="entry name" value="CASP8 and FADD-like apoptosis regulator"/>
    <property type="match status" value="1"/>
</dbReference>
<feature type="domain" description="Caspase family p20" evidence="19">
    <location>
        <begin position="324"/>
        <end position="450"/>
    </location>
</feature>
<gene>
    <name evidence="20" type="primary">CASP10</name>
</gene>
<evidence type="ECO:0000256" key="2">
    <source>
        <dbReference type="ARBA" id="ARBA00004496"/>
    </source>
</evidence>
<feature type="domain" description="Caspase family p10" evidence="18">
    <location>
        <begin position="477"/>
        <end position="564"/>
    </location>
</feature>
<protein>
    <recommendedName>
        <fullName evidence="15">Caspase-8</fullName>
        <ecNumber evidence="14">3.4.22.61</ecNumber>
    </recommendedName>
</protein>
<evidence type="ECO:0000256" key="6">
    <source>
        <dbReference type="ARBA" id="ARBA00022670"/>
    </source>
</evidence>
<dbReference type="PROSITE" id="PS50207">
    <property type="entry name" value="CASPASE_P10"/>
    <property type="match status" value="1"/>
</dbReference>
<evidence type="ECO:0000256" key="14">
    <source>
        <dbReference type="ARBA" id="ARBA00066479"/>
    </source>
</evidence>
<keyword evidence="21" id="KW-1185">Reference proteome</keyword>
<keyword evidence="8" id="KW-0677">Repeat</keyword>
<keyword evidence="4" id="KW-0963">Cytoplasm</keyword>
<dbReference type="InterPro" id="IPR011029">
    <property type="entry name" value="DEATH-like_dom_sf"/>
</dbReference>
<reference evidence="20" key="2">
    <citation type="submission" date="2025-08" db="UniProtKB">
        <authorList>
            <consortium name="Ensembl"/>
        </authorList>
    </citation>
    <scope>IDENTIFICATION</scope>
</reference>
<dbReference type="Proteomes" id="UP001501920">
    <property type="component" value="Chromosome 6"/>
</dbReference>
<dbReference type="AlphaFoldDB" id="A0A3B4CX19"/>
<dbReference type="PANTHER" id="PTHR48169">
    <property type="entry name" value="DED DOMAIN-CONTAINING PROTEIN"/>
    <property type="match status" value="1"/>
</dbReference>
<dbReference type="SUPFAM" id="SSF47986">
    <property type="entry name" value="DEATH domain"/>
    <property type="match status" value="2"/>
</dbReference>
<dbReference type="GO" id="GO:0004197">
    <property type="term" value="F:cysteine-type endopeptidase activity"/>
    <property type="evidence" value="ECO:0007669"/>
    <property type="project" value="InterPro"/>
</dbReference>
<accession>A0A3B4CX19</accession>
<dbReference type="GO" id="GO:0005737">
    <property type="term" value="C:cytoplasm"/>
    <property type="evidence" value="ECO:0007669"/>
    <property type="project" value="UniProtKB-SubCell"/>
</dbReference>
<dbReference type="GO" id="GO:0005634">
    <property type="term" value="C:nucleus"/>
    <property type="evidence" value="ECO:0007669"/>
    <property type="project" value="UniProtKB-SubCell"/>
</dbReference>
<keyword evidence="9" id="KW-0378">Hydrolase</keyword>
<dbReference type="GO" id="GO:0051604">
    <property type="term" value="P:protein maturation"/>
    <property type="evidence" value="ECO:0007669"/>
    <property type="project" value="UniProtKB-ARBA"/>
</dbReference>
<dbReference type="CTD" id="843"/>
<keyword evidence="12" id="KW-0539">Nucleus</keyword>
<evidence type="ECO:0000259" key="17">
    <source>
        <dbReference type="PROSITE" id="PS50168"/>
    </source>
</evidence>
<evidence type="ECO:0000256" key="9">
    <source>
        <dbReference type="ARBA" id="ARBA00022801"/>
    </source>
</evidence>
<dbReference type="InterPro" id="IPR029030">
    <property type="entry name" value="Caspase-like_dom_sf"/>
</dbReference>
<keyword evidence="6" id="KW-0645">Protease</keyword>
<evidence type="ECO:0000256" key="3">
    <source>
        <dbReference type="ARBA" id="ARBA00010134"/>
    </source>
</evidence>
<evidence type="ECO:0000256" key="8">
    <source>
        <dbReference type="ARBA" id="ARBA00022737"/>
    </source>
</evidence>
<evidence type="ECO:0000256" key="7">
    <source>
        <dbReference type="ARBA" id="ARBA00022703"/>
    </source>
</evidence>
<keyword evidence="7" id="KW-0053">Apoptosis</keyword>
<dbReference type="InterPro" id="IPR002138">
    <property type="entry name" value="Pept_C14_p10"/>
</dbReference>
<dbReference type="GO" id="GO:0006508">
    <property type="term" value="P:proteolysis"/>
    <property type="evidence" value="ECO:0007669"/>
    <property type="project" value="UniProtKB-KW"/>
</dbReference>
<keyword evidence="11" id="KW-0865">Zymogen</keyword>
<dbReference type="Gene3D" id="1.10.533.10">
    <property type="entry name" value="Death Domain, Fas"/>
    <property type="match status" value="2"/>
</dbReference>
<keyword evidence="5" id="KW-0597">Phosphoprotein</keyword>
<evidence type="ECO:0000259" key="19">
    <source>
        <dbReference type="PROSITE" id="PS50208"/>
    </source>
</evidence>
<comment type="catalytic activity">
    <reaction evidence="13">
        <text>Strict requirement for Asp at position P1 and has a preferred cleavage sequence of (Leu/Asp/Val)-Glu-Thr-Asp-|-(Gly/Ser/Ala).</text>
        <dbReference type="EC" id="3.4.22.61"/>
    </reaction>
</comment>
<dbReference type="InterPro" id="IPR011600">
    <property type="entry name" value="Pept_C14_caspase"/>
</dbReference>
<organism evidence="20 21">
    <name type="scientific">Pygocentrus nattereri</name>
    <name type="common">Red-bellied piranha</name>
    <dbReference type="NCBI Taxonomy" id="42514"/>
    <lineage>
        <taxon>Eukaryota</taxon>
        <taxon>Metazoa</taxon>
        <taxon>Chordata</taxon>
        <taxon>Craniata</taxon>
        <taxon>Vertebrata</taxon>
        <taxon>Euteleostomi</taxon>
        <taxon>Actinopterygii</taxon>
        <taxon>Neopterygii</taxon>
        <taxon>Teleostei</taxon>
        <taxon>Ostariophysi</taxon>
        <taxon>Characiformes</taxon>
        <taxon>Characoidei</taxon>
        <taxon>Pygocentrus</taxon>
    </lineage>
</organism>
<dbReference type="OrthoDB" id="6114029at2759"/>
<dbReference type="Pfam" id="PF01335">
    <property type="entry name" value="DED"/>
    <property type="match status" value="2"/>
</dbReference>
<evidence type="ECO:0000313" key="20">
    <source>
        <dbReference type="Ensembl" id="ENSPNAP00000015905.1"/>
    </source>
</evidence>
<dbReference type="InterPro" id="IPR001875">
    <property type="entry name" value="DED_dom"/>
</dbReference>
<dbReference type="RefSeq" id="XP_017547819.1">
    <property type="nucleotide sequence ID" value="XM_017692330.2"/>
</dbReference>
<comment type="subcellular location">
    <subcellularLocation>
        <location evidence="2">Cytoplasm</location>
    </subcellularLocation>
    <subcellularLocation>
        <location evidence="1">Nucleus</location>
    </subcellularLocation>
</comment>
<dbReference type="EC" id="3.4.22.61" evidence="14"/>
<comment type="similarity">
    <text evidence="3 16">Belongs to the peptidase C14A family.</text>
</comment>
<dbReference type="PROSITE" id="PS01121">
    <property type="entry name" value="CASPASE_HIS"/>
    <property type="match status" value="1"/>
</dbReference>
<dbReference type="PROSITE" id="PS50208">
    <property type="entry name" value="CASPASE_P20"/>
    <property type="match status" value="1"/>
</dbReference>
<evidence type="ECO:0000256" key="1">
    <source>
        <dbReference type="ARBA" id="ARBA00004123"/>
    </source>
</evidence>
<evidence type="ECO:0000256" key="13">
    <source>
        <dbReference type="ARBA" id="ARBA00051626"/>
    </source>
</evidence>
<dbReference type="GeneID" id="108424346"/>
<sequence>MGDRRSPVAYLSELSDLSHFLLQTPPISPAPPRPHSQSMEALEFQNMLLKVQDSLSQPEVLELVFLCTDLLRKDLSTVTSATDLFSLLLKEDLLSSEDPSLLTELLRIIKRNKLIQELCLGTQLLKKHISPYRELLYELAENISANDLKNIKFLLSKTLPLRVLEKDVTMLQLFLDLERVGLLDADHLDTIERVIGCNYPRLQTRIKQFKMKTDAGITAPESKWKNKTESQDFSFTKTPVQPVSIPQNGDPISAVHKQGMECPVLYPPSYFSHPQSAEMPASLLSFSVKSHHVGFTSVVEEKNCSGPNQQSTLKLEEYPMKGNWRGFCLIINNYDFSNSCISLRNREGTDKDAENLKTVFNWLGFTSEVVRDCSRASMLRKLENLRSRDHKQADCVACCVLTHGYEGGVYGVDGMKVALKELMDPLCGHQCYALSEKPKLFFIQACQGSNEQQVVFLQSDGPNDSMEMGTVCDARVPRESIPSGADFLLAMSTVPNFVSYREKMSGTWFIQSLCKNLQQLVPRGVDLLSILTQVNNDVSSKTDKTGQKKQIPQPEFTLRKRVAFPIPSSSPPS</sequence>
<evidence type="ECO:0000313" key="21">
    <source>
        <dbReference type="Proteomes" id="UP001501920"/>
    </source>
</evidence>
<evidence type="ECO:0000256" key="5">
    <source>
        <dbReference type="ARBA" id="ARBA00022553"/>
    </source>
</evidence>
<dbReference type="InterPro" id="IPR033139">
    <property type="entry name" value="Caspase_cys_AS"/>
</dbReference>
<name>A0A3B4CX19_PYGNA</name>
<dbReference type="Gene3D" id="3.40.50.1460">
    <property type="match status" value="1"/>
</dbReference>
<dbReference type="GeneTree" id="ENSGT00940000160994"/>
<dbReference type="Pfam" id="PF00656">
    <property type="entry name" value="Peptidase_C14"/>
    <property type="match status" value="1"/>
</dbReference>
<dbReference type="GO" id="GO:0005886">
    <property type="term" value="C:plasma membrane"/>
    <property type="evidence" value="ECO:0007669"/>
    <property type="project" value="UniProtKB-ARBA"/>
</dbReference>
<dbReference type="PROSITE" id="PS50168">
    <property type="entry name" value="DED"/>
    <property type="match status" value="2"/>
</dbReference>
<dbReference type="InterPro" id="IPR015917">
    <property type="entry name" value="Pept_C14A"/>
</dbReference>
<dbReference type="FunFam" id="3.40.50.1460:FF:000008">
    <property type="entry name" value="caspase-8 isoform X1"/>
    <property type="match status" value="1"/>
</dbReference>
<dbReference type="PROSITE" id="PS01122">
    <property type="entry name" value="CASPASE_CYS"/>
    <property type="match status" value="1"/>
</dbReference>
<evidence type="ECO:0000256" key="10">
    <source>
        <dbReference type="ARBA" id="ARBA00022807"/>
    </source>
</evidence>
<dbReference type="PANTHER" id="PTHR48169:SF7">
    <property type="entry name" value="CASPASE 10"/>
    <property type="match status" value="1"/>
</dbReference>
<evidence type="ECO:0000259" key="18">
    <source>
        <dbReference type="PROSITE" id="PS50207"/>
    </source>
</evidence>
<evidence type="ECO:0000256" key="11">
    <source>
        <dbReference type="ARBA" id="ARBA00023145"/>
    </source>
</evidence>
<dbReference type="OMA" id="HTEARRC"/>
<dbReference type="InterPro" id="IPR001309">
    <property type="entry name" value="Pept_C14_p20"/>
</dbReference>
<keyword evidence="10" id="KW-0788">Thiol protease</keyword>
<feature type="domain" description="DED" evidence="17">
    <location>
        <begin position="131"/>
        <end position="195"/>
    </location>
</feature>
<dbReference type="SUPFAM" id="SSF52129">
    <property type="entry name" value="Caspase-like"/>
    <property type="match status" value="1"/>
</dbReference>
<dbReference type="SMART" id="SM00115">
    <property type="entry name" value="CASc"/>
    <property type="match status" value="1"/>
</dbReference>
<dbReference type="SMART" id="SM00031">
    <property type="entry name" value="DED"/>
    <property type="match status" value="2"/>
</dbReference>
<reference evidence="20 21" key="1">
    <citation type="submission" date="2020-10" db="EMBL/GenBank/DDBJ databases">
        <title>Pygocentrus nattereri (red-bellied piranha) genome, fPygNat1, primary haplotype.</title>
        <authorList>
            <person name="Myers G."/>
            <person name="Meyer A."/>
            <person name="Karagic N."/>
            <person name="Pippel M."/>
            <person name="Winkler S."/>
            <person name="Tracey A."/>
            <person name="Wood J."/>
            <person name="Formenti G."/>
            <person name="Howe K."/>
            <person name="Fedrigo O."/>
            <person name="Jarvis E.D."/>
        </authorList>
    </citation>
    <scope>NUCLEOTIDE SEQUENCE [LARGE SCALE GENOMIC DNA]</scope>
</reference>
<dbReference type="InterPro" id="IPR016129">
    <property type="entry name" value="Caspase_his_AS"/>
</dbReference>
<evidence type="ECO:0000256" key="4">
    <source>
        <dbReference type="ARBA" id="ARBA00022490"/>
    </source>
</evidence>
<evidence type="ECO:0000256" key="16">
    <source>
        <dbReference type="RuleBase" id="RU003971"/>
    </source>
</evidence>
<evidence type="ECO:0000256" key="15">
    <source>
        <dbReference type="ARBA" id="ARBA00068172"/>
    </source>
</evidence>
<dbReference type="GO" id="GO:0043065">
    <property type="term" value="P:positive regulation of apoptotic process"/>
    <property type="evidence" value="ECO:0007669"/>
    <property type="project" value="UniProtKB-ARBA"/>
</dbReference>
<proteinExistence type="inferred from homology"/>